<keyword evidence="1" id="KW-0812">Transmembrane</keyword>
<keyword evidence="1" id="KW-1133">Transmembrane helix</keyword>
<keyword evidence="4" id="KW-1185">Reference proteome</keyword>
<dbReference type="EMBL" id="LSRX01001263">
    <property type="protein sequence ID" value="OLP81626.1"/>
    <property type="molecule type" value="Genomic_DNA"/>
</dbReference>
<comment type="caution">
    <text evidence="3">The sequence shown here is derived from an EMBL/GenBank/DDBJ whole genome shotgun (WGS) entry which is preliminary data.</text>
</comment>
<dbReference type="Pfam" id="PF13475">
    <property type="entry name" value="DUF4116"/>
    <property type="match status" value="1"/>
</dbReference>
<feature type="transmembrane region" description="Helical" evidence="1">
    <location>
        <begin position="43"/>
        <end position="63"/>
    </location>
</feature>
<feature type="domain" description="DUF4116" evidence="2">
    <location>
        <begin position="72"/>
        <end position="119"/>
    </location>
</feature>
<dbReference type="OrthoDB" id="425559at2759"/>
<evidence type="ECO:0000256" key="1">
    <source>
        <dbReference type="SAM" id="Phobius"/>
    </source>
</evidence>
<dbReference type="Proteomes" id="UP000186817">
    <property type="component" value="Unassembled WGS sequence"/>
</dbReference>
<evidence type="ECO:0000313" key="3">
    <source>
        <dbReference type="EMBL" id="OLP81626.1"/>
    </source>
</evidence>
<protein>
    <recommendedName>
        <fullName evidence="2">DUF4116 domain-containing protein</fullName>
    </recommendedName>
</protein>
<evidence type="ECO:0000313" key="4">
    <source>
        <dbReference type="Proteomes" id="UP000186817"/>
    </source>
</evidence>
<accession>A0A1Q9CFH0</accession>
<proteinExistence type="predicted"/>
<reference evidence="3 4" key="1">
    <citation type="submission" date="2016-02" db="EMBL/GenBank/DDBJ databases">
        <title>Genome analysis of coral dinoflagellate symbionts highlights evolutionary adaptations to a symbiotic lifestyle.</title>
        <authorList>
            <person name="Aranda M."/>
            <person name="Li Y."/>
            <person name="Liew Y.J."/>
            <person name="Baumgarten S."/>
            <person name="Simakov O."/>
            <person name="Wilson M."/>
            <person name="Piel J."/>
            <person name="Ashoor H."/>
            <person name="Bougouffa S."/>
            <person name="Bajic V.B."/>
            <person name="Ryu T."/>
            <person name="Ravasi T."/>
            <person name="Bayer T."/>
            <person name="Micklem G."/>
            <person name="Kim H."/>
            <person name="Bhak J."/>
            <person name="Lajeunesse T.C."/>
            <person name="Voolstra C.R."/>
        </authorList>
    </citation>
    <scope>NUCLEOTIDE SEQUENCE [LARGE SCALE GENOMIC DNA]</scope>
    <source>
        <strain evidence="3 4">CCMP2467</strain>
    </source>
</reference>
<dbReference type="InterPro" id="IPR025197">
    <property type="entry name" value="DUF4116"/>
</dbReference>
<organism evidence="3 4">
    <name type="scientific">Symbiodinium microadriaticum</name>
    <name type="common">Dinoflagellate</name>
    <name type="synonym">Zooxanthella microadriatica</name>
    <dbReference type="NCBI Taxonomy" id="2951"/>
    <lineage>
        <taxon>Eukaryota</taxon>
        <taxon>Sar</taxon>
        <taxon>Alveolata</taxon>
        <taxon>Dinophyceae</taxon>
        <taxon>Suessiales</taxon>
        <taxon>Symbiodiniaceae</taxon>
        <taxon>Symbiodinium</taxon>
    </lineage>
</organism>
<sequence length="151" mass="16787">MDWDEDLVQGNGATGVSASQVVLQAIKSNALALKRDRAMAAKWTYPLAFGGALLMMLSVELLMPRVKNDDIFMISAIARQPVTLQYASDRLRSNKEVVLGALKSQGQPEAIKYADPTLRSDVDFLRRALQMNPEIYPHLDEPLRSDRTLVS</sequence>
<gene>
    <name evidence="3" type="ORF">AK812_SmicGene37811</name>
</gene>
<dbReference type="AlphaFoldDB" id="A0A1Q9CFH0"/>
<name>A0A1Q9CFH0_SYMMI</name>
<keyword evidence="1" id="KW-0472">Membrane</keyword>
<evidence type="ECO:0000259" key="2">
    <source>
        <dbReference type="Pfam" id="PF13475"/>
    </source>
</evidence>